<keyword evidence="6" id="KW-1185">Reference proteome</keyword>
<reference evidence="5" key="2">
    <citation type="submission" date="2021-03" db="UniProtKB">
        <authorList>
            <consortium name="EnsemblPlants"/>
        </authorList>
    </citation>
    <scope>IDENTIFICATION</scope>
</reference>
<evidence type="ECO:0000313" key="6">
    <source>
        <dbReference type="Proteomes" id="UP000596660"/>
    </source>
</evidence>
<evidence type="ECO:0000313" key="5">
    <source>
        <dbReference type="EnsemblPlants" id="AUR62030551-RA:cds"/>
    </source>
</evidence>
<dbReference type="Pfam" id="PF18052">
    <property type="entry name" value="Rx_N"/>
    <property type="match status" value="1"/>
</dbReference>
<proteinExistence type="predicted"/>
<keyword evidence="1" id="KW-0677">Repeat</keyword>
<evidence type="ECO:0000256" key="1">
    <source>
        <dbReference type="ARBA" id="ARBA00022737"/>
    </source>
</evidence>
<protein>
    <recommendedName>
        <fullName evidence="4">Disease resistance N-terminal domain-containing protein</fullName>
    </recommendedName>
</protein>
<evidence type="ECO:0000256" key="2">
    <source>
        <dbReference type="ARBA" id="ARBA00022741"/>
    </source>
</evidence>
<dbReference type="Gramene" id="AUR62030551-RA">
    <property type="protein sequence ID" value="AUR62030551-RA:cds"/>
    <property type="gene ID" value="AUR62030551"/>
</dbReference>
<reference evidence="5" key="1">
    <citation type="journal article" date="2017" name="Nature">
        <title>The genome of Chenopodium quinoa.</title>
        <authorList>
            <person name="Jarvis D.E."/>
            <person name="Ho Y.S."/>
            <person name="Lightfoot D.J."/>
            <person name="Schmoeckel S.M."/>
            <person name="Li B."/>
            <person name="Borm T.J.A."/>
            <person name="Ohyanagi H."/>
            <person name="Mineta K."/>
            <person name="Michell C.T."/>
            <person name="Saber N."/>
            <person name="Kharbatia N.M."/>
            <person name="Rupper R.R."/>
            <person name="Sharp A.R."/>
            <person name="Dally N."/>
            <person name="Boughton B.A."/>
            <person name="Woo Y.H."/>
            <person name="Gao G."/>
            <person name="Schijlen E.G.W.M."/>
            <person name="Guo X."/>
            <person name="Momin A.A."/>
            <person name="Negrao S."/>
            <person name="Al-Babili S."/>
            <person name="Gehring C."/>
            <person name="Roessner U."/>
            <person name="Jung C."/>
            <person name="Murphy K."/>
            <person name="Arold S.T."/>
            <person name="Gojobori T."/>
            <person name="van der Linden C.G."/>
            <person name="van Loo E.N."/>
            <person name="Jellen E.N."/>
            <person name="Maughan P.J."/>
            <person name="Tester M."/>
        </authorList>
    </citation>
    <scope>NUCLEOTIDE SEQUENCE [LARGE SCALE GENOMIC DNA]</scope>
    <source>
        <strain evidence="5">cv. PI 614886</strain>
    </source>
</reference>
<dbReference type="GO" id="GO:0000166">
    <property type="term" value="F:nucleotide binding"/>
    <property type="evidence" value="ECO:0007669"/>
    <property type="project" value="UniProtKB-KW"/>
</dbReference>
<sequence length="82" mass="9170">MMAEAIMAEVVSVIVEKLGSRAYKEILFAKDLDSHIKRLQKLKTTIEATFLDAASLESWSNAQLDVLDKLNNALAELDDFLD</sequence>
<dbReference type="InterPro" id="IPR041118">
    <property type="entry name" value="Rx_N"/>
</dbReference>
<feature type="domain" description="Disease resistance N-terminal" evidence="4">
    <location>
        <begin position="10"/>
        <end position="82"/>
    </location>
</feature>
<accession>A0A803MJG8</accession>
<name>A0A803MJG8_CHEQI</name>
<keyword evidence="2" id="KW-0547">Nucleotide-binding</keyword>
<keyword evidence="3" id="KW-0611">Plant defense</keyword>
<dbReference type="EnsemblPlants" id="AUR62030551-RA">
    <property type="protein sequence ID" value="AUR62030551-RA:cds"/>
    <property type="gene ID" value="AUR62030551"/>
</dbReference>
<organism evidence="5 6">
    <name type="scientific">Chenopodium quinoa</name>
    <name type="common">Quinoa</name>
    <dbReference type="NCBI Taxonomy" id="63459"/>
    <lineage>
        <taxon>Eukaryota</taxon>
        <taxon>Viridiplantae</taxon>
        <taxon>Streptophyta</taxon>
        <taxon>Embryophyta</taxon>
        <taxon>Tracheophyta</taxon>
        <taxon>Spermatophyta</taxon>
        <taxon>Magnoliopsida</taxon>
        <taxon>eudicotyledons</taxon>
        <taxon>Gunneridae</taxon>
        <taxon>Pentapetalae</taxon>
        <taxon>Caryophyllales</taxon>
        <taxon>Chenopodiaceae</taxon>
        <taxon>Chenopodioideae</taxon>
        <taxon>Atripliceae</taxon>
        <taxon>Chenopodium</taxon>
    </lineage>
</organism>
<dbReference type="Proteomes" id="UP000596660">
    <property type="component" value="Unplaced"/>
</dbReference>
<dbReference type="GO" id="GO:0006952">
    <property type="term" value="P:defense response"/>
    <property type="evidence" value="ECO:0007669"/>
    <property type="project" value="UniProtKB-KW"/>
</dbReference>
<dbReference type="AlphaFoldDB" id="A0A803MJG8"/>
<evidence type="ECO:0000256" key="3">
    <source>
        <dbReference type="ARBA" id="ARBA00022821"/>
    </source>
</evidence>
<evidence type="ECO:0000259" key="4">
    <source>
        <dbReference type="Pfam" id="PF18052"/>
    </source>
</evidence>